<evidence type="ECO:0000256" key="14">
    <source>
        <dbReference type="ARBA" id="ARBA00023141"/>
    </source>
</evidence>
<keyword evidence="14 17" id="KW-0057">Aromatic amino acid biosynthesis</keyword>
<keyword evidence="22" id="KW-1185">Reference proteome</keyword>
<proteinExistence type="inferred from homology"/>
<evidence type="ECO:0000259" key="20">
    <source>
        <dbReference type="Pfam" id="PF24621"/>
    </source>
</evidence>
<dbReference type="GO" id="GO:0003856">
    <property type="term" value="F:3-dehydroquinate synthase activity"/>
    <property type="evidence" value="ECO:0007669"/>
    <property type="project" value="UniProtKB-EC"/>
</dbReference>
<keyword evidence="18" id="KW-0472">Membrane</keyword>
<dbReference type="NCBIfam" id="TIGR01357">
    <property type="entry name" value="aroB"/>
    <property type="match status" value="1"/>
</dbReference>
<dbReference type="Gene3D" id="3.40.50.1970">
    <property type="match status" value="1"/>
</dbReference>
<dbReference type="CDD" id="cd08195">
    <property type="entry name" value="DHQS"/>
    <property type="match status" value="1"/>
</dbReference>
<keyword evidence="9 17" id="KW-0028">Amino-acid biosynthesis</keyword>
<dbReference type="Pfam" id="PF01761">
    <property type="entry name" value="DHQ_synthase"/>
    <property type="match status" value="1"/>
</dbReference>
<evidence type="ECO:0000256" key="13">
    <source>
        <dbReference type="ARBA" id="ARBA00023027"/>
    </source>
</evidence>
<dbReference type="InterPro" id="IPR030963">
    <property type="entry name" value="DHQ_synth_fam"/>
</dbReference>
<dbReference type="InterPro" id="IPR016037">
    <property type="entry name" value="DHQ_synth_AroB"/>
</dbReference>
<evidence type="ECO:0000256" key="9">
    <source>
        <dbReference type="ARBA" id="ARBA00022605"/>
    </source>
</evidence>
<feature type="binding site" evidence="17">
    <location>
        <position position="267"/>
    </location>
    <ligand>
        <name>Zn(2+)</name>
        <dbReference type="ChEBI" id="CHEBI:29105"/>
    </ligand>
</feature>
<feature type="binding site" evidence="17">
    <location>
        <begin position="109"/>
        <end position="113"/>
    </location>
    <ligand>
        <name>NAD(+)</name>
        <dbReference type="ChEBI" id="CHEBI:57540"/>
    </ligand>
</feature>
<comment type="catalytic activity">
    <reaction evidence="1 17">
        <text>7-phospho-2-dehydro-3-deoxy-D-arabino-heptonate = 3-dehydroquinate + phosphate</text>
        <dbReference type="Rhea" id="RHEA:21968"/>
        <dbReference type="ChEBI" id="CHEBI:32364"/>
        <dbReference type="ChEBI" id="CHEBI:43474"/>
        <dbReference type="ChEBI" id="CHEBI:58394"/>
        <dbReference type="EC" id="4.2.3.4"/>
    </reaction>
</comment>
<accession>A0ABS6JZB8</accession>
<comment type="function">
    <text evidence="17">Catalyzes the conversion of 3-deoxy-D-arabino-heptulosonate 7-phosphate (DAHP) to dehydroquinate (DHQ).</text>
</comment>
<keyword evidence="18" id="KW-1133">Transmembrane helix</keyword>
<evidence type="ECO:0000256" key="2">
    <source>
        <dbReference type="ARBA" id="ARBA00001911"/>
    </source>
</evidence>
<evidence type="ECO:0000256" key="5">
    <source>
        <dbReference type="ARBA" id="ARBA00005412"/>
    </source>
</evidence>
<keyword evidence="15 17" id="KW-0456">Lyase</keyword>
<evidence type="ECO:0000256" key="15">
    <source>
        <dbReference type="ARBA" id="ARBA00023239"/>
    </source>
</evidence>
<feature type="binding site" evidence="17">
    <location>
        <position position="250"/>
    </location>
    <ligand>
        <name>Zn(2+)</name>
        <dbReference type="ChEBI" id="CHEBI:29105"/>
    </ligand>
</feature>
<name>A0ABS6JZB8_9BACI</name>
<evidence type="ECO:0000256" key="1">
    <source>
        <dbReference type="ARBA" id="ARBA00001393"/>
    </source>
</evidence>
<keyword evidence="8 17" id="KW-0963">Cytoplasm</keyword>
<dbReference type="SUPFAM" id="SSF56796">
    <property type="entry name" value="Dehydroquinate synthase-like"/>
    <property type="match status" value="1"/>
</dbReference>
<evidence type="ECO:0000256" key="10">
    <source>
        <dbReference type="ARBA" id="ARBA00022723"/>
    </source>
</evidence>
<dbReference type="RefSeq" id="WP_088075090.1">
    <property type="nucleotide sequence ID" value="NZ_JAHQCR010000088.1"/>
</dbReference>
<feature type="binding site" evidence="17">
    <location>
        <position position="145"/>
    </location>
    <ligand>
        <name>NAD(+)</name>
        <dbReference type="ChEBI" id="CHEBI:57540"/>
    </ligand>
</feature>
<dbReference type="HAMAP" id="MF_00110">
    <property type="entry name" value="DHQ_synthase"/>
    <property type="match status" value="1"/>
</dbReference>
<dbReference type="Gene3D" id="1.20.1090.10">
    <property type="entry name" value="Dehydroquinate synthase-like - alpha domain"/>
    <property type="match status" value="1"/>
</dbReference>
<evidence type="ECO:0000256" key="8">
    <source>
        <dbReference type="ARBA" id="ARBA00022490"/>
    </source>
</evidence>
<dbReference type="PIRSF" id="PIRSF001455">
    <property type="entry name" value="DHQ_synth"/>
    <property type="match status" value="1"/>
</dbReference>
<dbReference type="EMBL" id="JAHQCR010000088">
    <property type="protein sequence ID" value="MBU9723947.1"/>
    <property type="molecule type" value="Genomic_DNA"/>
</dbReference>
<keyword evidence="11 17" id="KW-0547">Nucleotide-binding</keyword>
<keyword evidence="13 17" id="KW-0520">NAD</keyword>
<feature type="domain" description="3-dehydroquinate synthase C-terminal" evidence="20">
    <location>
        <begin position="184"/>
        <end position="327"/>
    </location>
</feature>
<comment type="caution">
    <text evidence="17">Lacks conserved residue(s) required for the propagation of feature annotation.</text>
</comment>
<evidence type="ECO:0000256" key="16">
    <source>
        <dbReference type="ARBA" id="ARBA00023285"/>
    </source>
</evidence>
<dbReference type="Pfam" id="PF24621">
    <property type="entry name" value="DHQS_C"/>
    <property type="match status" value="1"/>
</dbReference>
<protein>
    <recommendedName>
        <fullName evidence="7 17">3-dehydroquinate synthase</fullName>
        <shortName evidence="17">DHQS</shortName>
        <ecNumber evidence="6 17">4.2.3.4</ecNumber>
    </recommendedName>
</protein>
<evidence type="ECO:0000256" key="4">
    <source>
        <dbReference type="ARBA" id="ARBA00004661"/>
    </source>
</evidence>
<dbReference type="PANTHER" id="PTHR43622">
    <property type="entry name" value="3-DEHYDROQUINATE SYNTHASE"/>
    <property type="match status" value="1"/>
</dbReference>
<keyword evidence="16 17" id="KW-0170">Cobalt</keyword>
<feature type="binding site" evidence="17">
    <location>
        <begin position="133"/>
        <end position="134"/>
    </location>
    <ligand>
        <name>NAD(+)</name>
        <dbReference type="ChEBI" id="CHEBI:57540"/>
    </ligand>
</feature>
<evidence type="ECO:0000313" key="22">
    <source>
        <dbReference type="Proteomes" id="UP000790580"/>
    </source>
</evidence>
<evidence type="ECO:0000256" key="6">
    <source>
        <dbReference type="ARBA" id="ARBA00013031"/>
    </source>
</evidence>
<dbReference type="EC" id="4.2.3.4" evidence="6 17"/>
<keyword evidence="12 17" id="KW-0862">Zinc</keyword>
<feature type="transmembrane region" description="Helical" evidence="18">
    <location>
        <begin position="102"/>
        <end position="123"/>
    </location>
</feature>
<dbReference type="Proteomes" id="UP000790580">
    <property type="component" value="Unassembled WGS sequence"/>
</dbReference>
<evidence type="ECO:0000256" key="17">
    <source>
        <dbReference type="HAMAP-Rule" id="MF_00110"/>
    </source>
</evidence>
<dbReference type="InterPro" id="IPR030960">
    <property type="entry name" value="DHQS/DOIS_N"/>
</dbReference>
<comment type="caution">
    <text evidence="21">The sequence shown here is derived from an EMBL/GenBank/DDBJ whole genome shotgun (WGS) entry which is preliminary data.</text>
</comment>
<evidence type="ECO:0000256" key="11">
    <source>
        <dbReference type="ARBA" id="ARBA00022741"/>
    </source>
</evidence>
<comment type="cofactor">
    <cofactor evidence="17">
        <name>Co(2+)</name>
        <dbReference type="ChEBI" id="CHEBI:48828"/>
    </cofactor>
    <cofactor evidence="17">
        <name>Zn(2+)</name>
        <dbReference type="ChEBI" id="CHEBI:29105"/>
    </cofactor>
    <text evidence="17">Binds 1 divalent metal cation per subunit. Can use either Co(2+) or Zn(2+).</text>
</comment>
<comment type="subcellular location">
    <subcellularLocation>
        <location evidence="3 17">Cytoplasm</location>
    </subcellularLocation>
</comment>
<evidence type="ECO:0000313" key="21">
    <source>
        <dbReference type="EMBL" id="MBU9723947.1"/>
    </source>
</evidence>
<comment type="cofactor">
    <cofactor evidence="2 17">
        <name>NAD(+)</name>
        <dbReference type="ChEBI" id="CHEBI:57540"/>
    </cofactor>
</comment>
<evidence type="ECO:0000256" key="3">
    <source>
        <dbReference type="ARBA" id="ARBA00004496"/>
    </source>
</evidence>
<comment type="similarity">
    <text evidence="5 17">Belongs to the sugar phosphate cyclases superfamily. Dehydroquinate synthase family.</text>
</comment>
<feature type="binding site" evidence="17">
    <location>
        <position position="187"/>
    </location>
    <ligand>
        <name>Zn(2+)</name>
        <dbReference type="ChEBI" id="CHEBI:29105"/>
    </ligand>
</feature>
<gene>
    <name evidence="17 21" type="primary">aroB</name>
    <name evidence="21" type="ORF">KS407_21220</name>
</gene>
<evidence type="ECO:0000256" key="7">
    <source>
        <dbReference type="ARBA" id="ARBA00017684"/>
    </source>
</evidence>
<reference evidence="21 22" key="1">
    <citation type="submission" date="2021-06" db="EMBL/GenBank/DDBJ databases">
        <title>Bacillus sp. RD4P76, an endophyte from a halophyte.</title>
        <authorList>
            <person name="Sun J.-Q."/>
        </authorList>
    </citation>
    <scope>NUCLEOTIDE SEQUENCE [LARGE SCALE GENOMIC DNA]</scope>
    <source>
        <strain evidence="21 22">JCM 17098</strain>
    </source>
</reference>
<dbReference type="InterPro" id="IPR050071">
    <property type="entry name" value="Dehydroquinate_synthase"/>
</dbReference>
<organism evidence="21 22">
    <name type="scientific">Evansella alkalicola</name>
    <dbReference type="NCBI Taxonomy" id="745819"/>
    <lineage>
        <taxon>Bacteria</taxon>
        <taxon>Bacillati</taxon>
        <taxon>Bacillota</taxon>
        <taxon>Bacilli</taxon>
        <taxon>Bacillales</taxon>
        <taxon>Bacillaceae</taxon>
        <taxon>Evansella</taxon>
    </lineage>
</organism>
<keyword evidence="10 17" id="KW-0479">Metal-binding</keyword>
<dbReference type="PANTHER" id="PTHR43622:SF7">
    <property type="entry name" value="3-DEHYDROQUINATE SYNTHASE, CHLOROPLASTIC"/>
    <property type="match status" value="1"/>
</dbReference>
<evidence type="ECO:0000256" key="12">
    <source>
        <dbReference type="ARBA" id="ARBA00022833"/>
    </source>
</evidence>
<feature type="binding site" evidence="17">
    <location>
        <position position="154"/>
    </location>
    <ligand>
        <name>NAD(+)</name>
        <dbReference type="ChEBI" id="CHEBI:57540"/>
    </ligand>
</feature>
<feature type="domain" description="3-dehydroquinate synthase N-terminal" evidence="19">
    <location>
        <begin position="71"/>
        <end position="182"/>
    </location>
</feature>
<evidence type="ECO:0000256" key="18">
    <source>
        <dbReference type="SAM" id="Phobius"/>
    </source>
</evidence>
<comment type="pathway">
    <text evidence="4 17">Metabolic intermediate biosynthesis; chorismate biosynthesis; chorismate from D-erythrose 4-phosphate and phosphoenolpyruvate: step 2/7.</text>
</comment>
<sequence>MDNKVLYVESSKHTYPIIVEPESLSSLYSKIEEHSDSKASRFFIITDDTVAPLYLDIAVSSFPIKDKVDTYVIPTGEASKSLSMYEKVMTAALENKLDRKSLIIALGGGVVGDLAGFIAATYMRGIPFVQVPTTLLAHDSSVGGKVGINHPLGKNMIGAFHPPSLVIYDPKALMSLPEKEWRSGFAEVIKHGFIADESFLTWLQDKIVSFQNISMDVLTELLIRSIKVKVAVVEQDEEEKGIRAYLNFGHTLGHAIEGEAGYGQLTHGEAVAIGMEFAVRFSEKYYGHQLEADKYFNYMKDLGYSLDIPSDMDINQLIHRIKLDKKSHSSKIHFVLLQKIGSPKLVEVNENLLKAELTGKGGV</sequence>
<dbReference type="InterPro" id="IPR056179">
    <property type="entry name" value="DHQS_C"/>
</dbReference>
<keyword evidence="18" id="KW-0812">Transmembrane</keyword>
<evidence type="ECO:0000259" key="19">
    <source>
        <dbReference type="Pfam" id="PF01761"/>
    </source>
</evidence>